<evidence type="ECO:0000313" key="2">
    <source>
        <dbReference type="EMBL" id="TCO21458.1"/>
    </source>
</evidence>
<dbReference type="PANTHER" id="PTHR34219">
    <property type="entry name" value="IRON-REGULATED INNER MEMBRANE PROTEIN-RELATED"/>
    <property type="match status" value="1"/>
</dbReference>
<dbReference type="Pfam" id="PF03929">
    <property type="entry name" value="PepSY_TM"/>
    <property type="match status" value="1"/>
</dbReference>
<protein>
    <submittedName>
        <fullName evidence="2">Putative iron-regulated membrane protein</fullName>
    </submittedName>
</protein>
<dbReference type="InterPro" id="IPR005625">
    <property type="entry name" value="PepSY-ass_TM"/>
</dbReference>
<keyword evidence="1" id="KW-0472">Membrane</keyword>
<keyword evidence="1" id="KW-1133">Transmembrane helix</keyword>
<dbReference type="AlphaFoldDB" id="A0A4R2H656"/>
<dbReference type="Proteomes" id="UP000295684">
    <property type="component" value="Unassembled WGS sequence"/>
</dbReference>
<name>A0A4R2H656_9SPHI</name>
<gene>
    <name evidence="2" type="ORF">EV200_10749</name>
</gene>
<organism evidence="2 3">
    <name type="scientific">Pedobacter psychrotolerans</name>
    <dbReference type="NCBI Taxonomy" id="1843235"/>
    <lineage>
        <taxon>Bacteria</taxon>
        <taxon>Pseudomonadati</taxon>
        <taxon>Bacteroidota</taxon>
        <taxon>Sphingobacteriia</taxon>
        <taxon>Sphingobacteriales</taxon>
        <taxon>Sphingobacteriaceae</taxon>
        <taxon>Pedobacter</taxon>
    </lineage>
</organism>
<proteinExistence type="predicted"/>
<dbReference type="EMBL" id="SLWO01000007">
    <property type="protein sequence ID" value="TCO21458.1"/>
    <property type="molecule type" value="Genomic_DNA"/>
</dbReference>
<comment type="caution">
    <text evidence="2">The sequence shown here is derived from an EMBL/GenBank/DDBJ whole genome shotgun (WGS) entry which is preliminary data.</text>
</comment>
<evidence type="ECO:0000256" key="1">
    <source>
        <dbReference type="SAM" id="Phobius"/>
    </source>
</evidence>
<feature type="transmembrane region" description="Helical" evidence="1">
    <location>
        <begin position="149"/>
        <end position="175"/>
    </location>
</feature>
<keyword evidence="1" id="KW-0812">Transmembrane</keyword>
<reference evidence="2 3" key="1">
    <citation type="submission" date="2019-03" db="EMBL/GenBank/DDBJ databases">
        <title>Genomic Encyclopedia of Type Strains, Phase IV (KMG-IV): sequencing the most valuable type-strain genomes for metagenomic binning, comparative biology and taxonomic classification.</title>
        <authorList>
            <person name="Goeker M."/>
        </authorList>
    </citation>
    <scope>NUCLEOTIDE SEQUENCE [LARGE SCALE GENOMIC DNA]</scope>
    <source>
        <strain evidence="2 3">DSM 103236</strain>
    </source>
</reference>
<evidence type="ECO:0000313" key="3">
    <source>
        <dbReference type="Proteomes" id="UP000295684"/>
    </source>
</evidence>
<feature type="transmembrane region" description="Helical" evidence="1">
    <location>
        <begin position="204"/>
        <end position="224"/>
    </location>
</feature>
<accession>A0A4R2H656</accession>
<feature type="transmembrane region" description="Helical" evidence="1">
    <location>
        <begin position="341"/>
        <end position="362"/>
    </location>
</feature>
<sequence>MEMKQWINRLTKVSFRIHGWLGLTVGLFFLLYGLSGSLLVFRHDLDRYFNPELHHLKPGNTTVPADDMYRMILRTHPNLKKLVLHDFPCDRFDSYEFMLYKRQENLTDNYLYFVFVNPYTGKIIKEGDYGELSPSFFRWLYTLHYSLQMGIPGMFITAIIGLLMLLSLLTGTIIYRKHFWQALRFKSVLRFSNWRTGASSLHRIIGVWSLIFNMVLFFTGFWMLREYFSPSMWTLPKQQENYLVPANIDRIVMKAKNHVIGFKPIAVNIPTVKGGEILVRGHMPSTTNLLLQGKASSIAFDAETGALKKQTIIDKQSMEERFEYMAYQLHAGYFGGDVLKWIYVFFGLSPAFLSITGSLLWMKRKYPQRRKG</sequence>
<feature type="transmembrane region" description="Helical" evidence="1">
    <location>
        <begin position="20"/>
        <end position="41"/>
    </location>
</feature>